<gene>
    <name evidence="1" type="ORF">H8B15_01970</name>
</gene>
<protein>
    <recommendedName>
        <fullName evidence="3">Outer membrane protein beta-barrel domain-containing protein</fullName>
    </recommendedName>
</protein>
<comment type="caution">
    <text evidence="1">The sequence shown here is derived from an EMBL/GenBank/DDBJ whole genome shotgun (WGS) entry which is preliminary data.</text>
</comment>
<organism evidence="1 2">
    <name type="scientific">Hymenobacter citatus</name>
    <dbReference type="NCBI Taxonomy" id="2763506"/>
    <lineage>
        <taxon>Bacteria</taxon>
        <taxon>Pseudomonadati</taxon>
        <taxon>Bacteroidota</taxon>
        <taxon>Cytophagia</taxon>
        <taxon>Cytophagales</taxon>
        <taxon>Hymenobacteraceae</taxon>
        <taxon>Hymenobacter</taxon>
    </lineage>
</organism>
<accession>A0ABR7MG12</accession>
<dbReference type="Proteomes" id="UP000622017">
    <property type="component" value="Unassembled WGS sequence"/>
</dbReference>
<dbReference type="EMBL" id="JACSCY010000001">
    <property type="protein sequence ID" value="MBC6609670.1"/>
    <property type="molecule type" value="Genomic_DNA"/>
</dbReference>
<evidence type="ECO:0008006" key="3">
    <source>
        <dbReference type="Google" id="ProtNLM"/>
    </source>
</evidence>
<evidence type="ECO:0000313" key="1">
    <source>
        <dbReference type="EMBL" id="MBC6609670.1"/>
    </source>
</evidence>
<sequence>MAFAQRDYYIPKALLTPLHDQKGQLQIAAGWGGGANLQVSYAATNHLAVFSTVALDPFTHTRTTLFSRYKQNNNNYVLQGGAGYFGRLNYRRLNRIEVYTGVGIQDINSSWYFVSLSESEEYTRARYWTAFSQLNIGKTWAKGELVFGLRLAYSRYLDFSYYDDHPNSRAYQYRYEQLQGVTLEPAVSYGYHWKRFKLTAQGGIAAPVFVPQARLHTTQRTDTTPLLTVGQEQVPLAALLGRISLHYQFGPKTKGEVPAQQKAATSDE</sequence>
<keyword evidence="2" id="KW-1185">Reference proteome</keyword>
<dbReference type="RefSeq" id="WP_187317968.1">
    <property type="nucleotide sequence ID" value="NZ_JACSCY010000001.1"/>
</dbReference>
<reference evidence="1 2" key="1">
    <citation type="submission" date="2020-08" db="EMBL/GenBank/DDBJ databases">
        <title>Hymenobacter sp.</title>
        <authorList>
            <person name="Kim M.K."/>
        </authorList>
    </citation>
    <scope>NUCLEOTIDE SEQUENCE [LARGE SCALE GENOMIC DNA]</scope>
    <source>
        <strain evidence="1 2">BT507</strain>
    </source>
</reference>
<evidence type="ECO:0000313" key="2">
    <source>
        <dbReference type="Proteomes" id="UP000622017"/>
    </source>
</evidence>
<name>A0ABR7MG12_9BACT</name>
<proteinExistence type="predicted"/>